<dbReference type="SUPFAM" id="SSF52335">
    <property type="entry name" value="Methylglyoxal synthase-like"/>
    <property type="match status" value="1"/>
</dbReference>
<dbReference type="PANTHER" id="PTHR11692:SF0">
    <property type="entry name" value="BIFUNCTIONAL PURINE BIOSYNTHESIS PROTEIN ATIC"/>
    <property type="match status" value="1"/>
</dbReference>
<sequence>MTAEGTKRPIRRALISVYDKTGLEELAQGLHAAGVQLVSTGSTAGRIAAAGVPVTKVEELTGFPECLDGRVKTLHPRVHAGILADQRLDDHRAQLAELGVDPFELVVVNLYPFSETVASGASADECVEQIDIGG</sequence>
<keyword evidence="2" id="KW-0808">Transferase</keyword>
<accession>A0ABR5J553</accession>
<protein>
    <submittedName>
        <fullName evidence="2">Phosphoribosylaminoimidazolecarboxamide formyltransferase</fullName>
        <ecNumber evidence="2">2.1.2.3</ecNumber>
        <ecNumber evidence="2">3.5.4.10</ecNumber>
    </submittedName>
</protein>
<dbReference type="Gene3D" id="3.40.50.1380">
    <property type="entry name" value="Methylglyoxal synthase-like domain"/>
    <property type="match status" value="1"/>
</dbReference>
<dbReference type="EC" id="3.5.4.10" evidence="2"/>
<dbReference type="Proteomes" id="UP000037020">
    <property type="component" value="Unassembled WGS sequence"/>
</dbReference>
<dbReference type="EMBL" id="LGUT01001646">
    <property type="protein sequence ID" value="KOG88525.1"/>
    <property type="molecule type" value="Genomic_DNA"/>
</dbReference>
<comment type="caution">
    <text evidence="2">The sequence shown here is derived from an EMBL/GenBank/DDBJ whole genome shotgun (WGS) entry which is preliminary data.</text>
</comment>
<gene>
    <name evidence="2" type="primary">purH</name>
    <name evidence="2" type="ORF">ADK38_19315</name>
</gene>
<keyword evidence="2" id="KW-0378">Hydrolase</keyword>
<evidence type="ECO:0000259" key="1">
    <source>
        <dbReference type="PROSITE" id="PS51855"/>
    </source>
</evidence>
<reference evidence="2 3" key="1">
    <citation type="submission" date="2015-07" db="EMBL/GenBank/DDBJ databases">
        <authorList>
            <person name="Ju K.-S."/>
            <person name="Doroghazi J.R."/>
            <person name="Metcalf W.W."/>
        </authorList>
    </citation>
    <scope>NUCLEOTIDE SEQUENCE [LARGE SCALE GENOMIC DNA]</scope>
    <source>
        <strain evidence="2 3">NRRL B-3589</strain>
    </source>
</reference>
<dbReference type="InterPro" id="IPR036914">
    <property type="entry name" value="MGS-like_dom_sf"/>
</dbReference>
<keyword evidence="3" id="KW-1185">Reference proteome</keyword>
<dbReference type="PROSITE" id="PS51855">
    <property type="entry name" value="MGS"/>
    <property type="match status" value="1"/>
</dbReference>
<proteinExistence type="predicted"/>
<evidence type="ECO:0000313" key="3">
    <source>
        <dbReference type="Proteomes" id="UP000037020"/>
    </source>
</evidence>
<dbReference type="GO" id="GO:0004643">
    <property type="term" value="F:phosphoribosylaminoimidazolecarboxamide formyltransferase activity"/>
    <property type="evidence" value="ECO:0007669"/>
    <property type="project" value="UniProtKB-EC"/>
</dbReference>
<dbReference type="InterPro" id="IPR011607">
    <property type="entry name" value="MGS-like_dom"/>
</dbReference>
<dbReference type="GO" id="GO:0003937">
    <property type="term" value="F:IMP cyclohydrolase activity"/>
    <property type="evidence" value="ECO:0007669"/>
    <property type="project" value="UniProtKB-EC"/>
</dbReference>
<organism evidence="2 3">
    <name type="scientific">Streptomyces varsoviensis</name>
    <dbReference type="NCBI Taxonomy" id="67373"/>
    <lineage>
        <taxon>Bacteria</taxon>
        <taxon>Bacillati</taxon>
        <taxon>Actinomycetota</taxon>
        <taxon>Actinomycetes</taxon>
        <taxon>Kitasatosporales</taxon>
        <taxon>Streptomycetaceae</taxon>
        <taxon>Streptomyces</taxon>
    </lineage>
</organism>
<evidence type="ECO:0000313" key="2">
    <source>
        <dbReference type="EMBL" id="KOG88525.1"/>
    </source>
</evidence>
<feature type="domain" description="MGS-like" evidence="1">
    <location>
        <begin position="1"/>
        <end position="134"/>
    </location>
</feature>
<dbReference type="CDD" id="cd01421">
    <property type="entry name" value="IMPCH"/>
    <property type="match status" value="1"/>
</dbReference>
<dbReference type="PANTHER" id="PTHR11692">
    <property type="entry name" value="BIFUNCTIONAL PURINE BIOSYNTHESIS PROTEIN PURH"/>
    <property type="match status" value="1"/>
</dbReference>
<dbReference type="EC" id="2.1.2.3" evidence="2"/>
<dbReference type="InterPro" id="IPR002695">
    <property type="entry name" value="PurH-like"/>
</dbReference>
<dbReference type="Pfam" id="PF02142">
    <property type="entry name" value="MGS"/>
    <property type="match status" value="1"/>
</dbReference>
<dbReference type="SMART" id="SM00851">
    <property type="entry name" value="MGS"/>
    <property type="match status" value="1"/>
</dbReference>
<feature type="non-terminal residue" evidence="2">
    <location>
        <position position="134"/>
    </location>
</feature>
<name>A0ABR5J553_9ACTN</name>